<name>A0ABY0IGH4_9BACT</name>
<dbReference type="Proteomes" id="UP000443582">
    <property type="component" value="Unassembled WGS sequence"/>
</dbReference>
<reference evidence="3" key="1">
    <citation type="journal article" date="2019" name="Int. J. Syst. Evol. Microbiol.">
        <title>Halobacteriovorax valvorus sp. nov., a novel prokaryotic predator isolated from coastal seawater of China.</title>
        <authorList>
            <person name="Chen M.-X."/>
        </authorList>
    </citation>
    <scope>NUCLEOTIDE SEQUENCE [LARGE SCALE GENOMIC DNA]</scope>
    <source>
        <strain evidence="3">BL9</strain>
    </source>
</reference>
<protein>
    <submittedName>
        <fullName evidence="2">Uncharacterized protein</fullName>
    </submittedName>
</protein>
<feature type="coiled-coil region" evidence="1">
    <location>
        <begin position="68"/>
        <end position="95"/>
    </location>
</feature>
<accession>A0ABY0IGH4</accession>
<evidence type="ECO:0000313" key="2">
    <source>
        <dbReference type="EMBL" id="RZF22045.1"/>
    </source>
</evidence>
<sequence>MQKEEWKTKIKRIVDDCSQELSKATVIGKKMLTASHTNAALNEKYQELGQLAAKHLRSGILEWENPRVNELLKEIEEYENQLDLMEKDVSKIKSKK</sequence>
<evidence type="ECO:0000256" key="1">
    <source>
        <dbReference type="SAM" id="Coils"/>
    </source>
</evidence>
<dbReference type="RefSeq" id="WP_115362037.1">
    <property type="nucleotide sequence ID" value="NZ_QDKL01000002.1"/>
</dbReference>
<comment type="caution">
    <text evidence="2">The sequence shown here is derived from an EMBL/GenBank/DDBJ whole genome shotgun (WGS) entry which is preliminary data.</text>
</comment>
<gene>
    <name evidence="2" type="ORF">DAY19_10205</name>
</gene>
<organism evidence="2 3">
    <name type="scientific">Halobacteriovorax vibrionivorans</name>
    <dbReference type="NCBI Taxonomy" id="2152716"/>
    <lineage>
        <taxon>Bacteria</taxon>
        <taxon>Pseudomonadati</taxon>
        <taxon>Bdellovibrionota</taxon>
        <taxon>Bacteriovoracia</taxon>
        <taxon>Bacteriovoracales</taxon>
        <taxon>Halobacteriovoraceae</taxon>
        <taxon>Halobacteriovorax</taxon>
    </lineage>
</organism>
<proteinExistence type="predicted"/>
<evidence type="ECO:0000313" key="3">
    <source>
        <dbReference type="Proteomes" id="UP000443582"/>
    </source>
</evidence>
<keyword evidence="1" id="KW-0175">Coiled coil</keyword>
<dbReference type="EMBL" id="QDKL01000002">
    <property type="protein sequence ID" value="RZF22045.1"/>
    <property type="molecule type" value="Genomic_DNA"/>
</dbReference>
<keyword evidence="3" id="KW-1185">Reference proteome</keyword>